<feature type="transmembrane region" description="Helical" evidence="1">
    <location>
        <begin position="7"/>
        <end position="27"/>
    </location>
</feature>
<protein>
    <submittedName>
        <fullName evidence="2">Carotenoid biosynthesis protein</fullName>
    </submittedName>
</protein>
<comment type="caution">
    <text evidence="2">The sequence shown here is derived from an EMBL/GenBank/DDBJ whole genome shotgun (WGS) entry which is preliminary data.</text>
</comment>
<keyword evidence="1" id="KW-0472">Membrane</keyword>
<keyword evidence="1" id="KW-0812">Transmembrane</keyword>
<feature type="transmembrane region" description="Helical" evidence="1">
    <location>
        <begin position="201"/>
        <end position="219"/>
    </location>
</feature>
<dbReference type="AlphaFoldDB" id="A0A5C6VZI1"/>
<accession>A0A5C6VZI1</accession>
<dbReference type="PANTHER" id="PTHR39419:SF1">
    <property type="entry name" value="SLL0814 PROTEIN"/>
    <property type="match status" value="1"/>
</dbReference>
<name>A0A5C6VZI1_9BACI</name>
<dbReference type="InterPro" id="IPR007354">
    <property type="entry name" value="CruF-like"/>
</dbReference>
<dbReference type="EMBL" id="VOQF01000006">
    <property type="protein sequence ID" value="TXC90795.1"/>
    <property type="molecule type" value="Genomic_DNA"/>
</dbReference>
<keyword evidence="3" id="KW-1185">Reference proteome</keyword>
<feature type="transmembrane region" description="Helical" evidence="1">
    <location>
        <begin position="128"/>
        <end position="146"/>
    </location>
</feature>
<feature type="transmembrane region" description="Helical" evidence="1">
    <location>
        <begin position="33"/>
        <end position="51"/>
    </location>
</feature>
<dbReference type="Proteomes" id="UP000321363">
    <property type="component" value="Unassembled WGS sequence"/>
</dbReference>
<dbReference type="PANTHER" id="PTHR39419">
    <property type="entry name" value="SLL0814 PROTEIN"/>
    <property type="match status" value="1"/>
</dbReference>
<keyword evidence="1" id="KW-1133">Transmembrane helix</keyword>
<organism evidence="2 3">
    <name type="scientific">Metabacillus litoralis</name>
    <dbReference type="NCBI Taxonomy" id="152268"/>
    <lineage>
        <taxon>Bacteria</taxon>
        <taxon>Bacillati</taxon>
        <taxon>Bacillota</taxon>
        <taxon>Bacilli</taxon>
        <taxon>Bacillales</taxon>
        <taxon>Bacillaceae</taxon>
        <taxon>Metabacillus</taxon>
    </lineage>
</organism>
<feature type="transmembrane region" description="Helical" evidence="1">
    <location>
        <begin position="58"/>
        <end position="78"/>
    </location>
</feature>
<evidence type="ECO:0000313" key="3">
    <source>
        <dbReference type="Proteomes" id="UP000321363"/>
    </source>
</evidence>
<dbReference type="RefSeq" id="WP_146948998.1">
    <property type="nucleotide sequence ID" value="NZ_VOQF01000006.1"/>
</dbReference>
<dbReference type="OrthoDB" id="9811293at2"/>
<dbReference type="Pfam" id="PF04240">
    <property type="entry name" value="Caroten_synth"/>
    <property type="match status" value="1"/>
</dbReference>
<reference evidence="2 3" key="1">
    <citation type="journal article" date="2005" name="Int. J. Syst. Evol. Microbiol.">
        <title>Bacillus litoralis sp. nov., isolated from a tidal flat of the Yellow Sea in Korea.</title>
        <authorList>
            <person name="Yoon J.H."/>
            <person name="Oh T.K."/>
        </authorList>
    </citation>
    <scope>NUCLEOTIDE SEQUENCE [LARGE SCALE GENOMIC DNA]</scope>
    <source>
        <strain evidence="2 3">SW-211</strain>
    </source>
</reference>
<evidence type="ECO:0000313" key="2">
    <source>
        <dbReference type="EMBL" id="TXC90795.1"/>
    </source>
</evidence>
<feature type="transmembrane region" description="Helical" evidence="1">
    <location>
        <begin position="166"/>
        <end position="189"/>
    </location>
</feature>
<sequence>MKIDELTFKLFLVWYFVGIILLTFDLIPPALEWANVVFLILSGLIGGIYFIKSFGINLGLSLSLIIVFFSIFAEHIGVEYGLLFGDYYYTSDFGPKLIGVPIAIGFAWLMVIAGSHAISSVITKKQQFIPYTIIASLLAVLIDLVIDPVAYEVKNYWVWNAESFYYNIPMSNFIGWFIVAFILHSVIYLLSLKAKRTITIWHSRIVTVYFLVLAMFLLLSLFNGLWLAVFITGLFSLITIFTYIRNRHHLFD</sequence>
<proteinExistence type="predicted"/>
<feature type="transmembrane region" description="Helical" evidence="1">
    <location>
        <begin position="225"/>
        <end position="244"/>
    </location>
</feature>
<feature type="transmembrane region" description="Helical" evidence="1">
    <location>
        <begin position="98"/>
        <end position="121"/>
    </location>
</feature>
<gene>
    <name evidence="2" type="ORF">FS935_12875</name>
</gene>
<evidence type="ECO:0000256" key="1">
    <source>
        <dbReference type="SAM" id="Phobius"/>
    </source>
</evidence>